<organism evidence="7 8">
    <name type="scientific">Chryseobacterium kwangjuense</name>
    <dbReference type="NCBI Taxonomy" id="267125"/>
    <lineage>
        <taxon>Bacteria</taxon>
        <taxon>Pseudomonadati</taxon>
        <taxon>Bacteroidota</taxon>
        <taxon>Flavobacteriia</taxon>
        <taxon>Flavobacteriales</taxon>
        <taxon>Weeksellaceae</taxon>
        <taxon>Chryseobacterium group</taxon>
        <taxon>Chryseobacterium</taxon>
    </lineage>
</organism>
<evidence type="ECO:0000256" key="1">
    <source>
        <dbReference type="ARBA" id="ARBA00004141"/>
    </source>
</evidence>
<evidence type="ECO:0000256" key="3">
    <source>
        <dbReference type="ARBA" id="ARBA00022989"/>
    </source>
</evidence>
<dbReference type="InterPro" id="IPR009908">
    <property type="entry name" value="Methylamine_util_MauE"/>
</dbReference>
<feature type="domain" description="Methylamine utilisation protein MauE" evidence="6">
    <location>
        <begin position="7"/>
        <end position="132"/>
    </location>
</feature>
<dbReference type="Pfam" id="PF07291">
    <property type="entry name" value="MauE"/>
    <property type="match status" value="1"/>
</dbReference>
<evidence type="ECO:0000256" key="4">
    <source>
        <dbReference type="ARBA" id="ARBA00023136"/>
    </source>
</evidence>
<evidence type="ECO:0000313" key="8">
    <source>
        <dbReference type="Proteomes" id="UP000070513"/>
    </source>
</evidence>
<proteinExistence type="predicted"/>
<evidence type="ECO:0000313" key="7">
    <source>
        <dbReference type="EMBL" id="KXH81607.1"/>
    </source>
</evidence>
<reference evidence="7 8" key="2">
    <citation type="journal article" date="2016" name="Genome Announc.">
        <title>Draft Genome Sequence of a Biocontrol Rhizobacterium, Chryseobacterium kwangjuense Strain KJ1R5, Isolated from Pepper (Capsicum annuum).</title>
        <authorList>
            <person name="Jeong J.J."/>
            <person name="Park H."/>
            <person name="Park B.H."/>
            <person name="Mannaa M."/>
            <person name="Sang M.K."/>
            <person name="Choi I.G."/>
            <person name="Kim K.D."/>
        </authorList>
    </citation>
    <scope>NUCLEOTIDE SEQUENCE [LARGE SCALE GENOMIC DNA]</scope>
    <source>
        <strain evidence="7 8">KJ1R5</strain>
    </source>
</reference>
<feature type="transmembrane region" description="Helical" evidence="5">
    <location>
        <begin position="7"/>
        <end position="25"/>
    </location>
</feature>
<feature type="transmembrane region" description="Helical" evidence="5">
    <location>
        <begin position="117"/>
        <end position="134"/>
    </location>
</feature>
<feature type="transmembrane region" description="Helical" evidence="5">
    <location>
        <begin position="146"/>
        <end position="165"/>
    </location>
</feature>
<dbReference type="Proteomes" id="UP000070513">
    <property type="component" value="Unassembled WGS sequence"/>
</dbReference>
<gene>
    <name evidence="7" type="ORF">AU378_18120</name>
</gene>
<sequence>MKNVQTIFIKTVSCFFILLFVYASVSKLLDFENFQIQIAQSPLLSAYADIISYAVIIVELIIVLLLTFPSRRLIGLYLSTALMSAFTIYIFLILNYSDFVPCSCGGILEKMGWTEHLIFNILCVVIGGLSVLIIGRANHKTHRKTALILGISNILSCILVIVLFFKSEYIIKQENNFTRRFLMHPILKVKSMDLENHSFYFAGAKNEELYLANRSLPQNLLAVDSLLKKAVSTKIDLELSKYPFKKIEIKVKDHHYYIYDGNVPIILKGKLGDVKSKVISFNDAFFSQLEIIDSNKIAIRTLSSQTRNLTLGTILINHNGKNQVTLHPDLLEKQLDGFFDSDGYLSSDPVRPTVSYIYSYRNLFLVMNHSMQLIHRWRTIDTTKIAQIKVTSLSSGKSKMSKPALKVNGHAIVYRGLLFNPARLRGRHESLDRWKASKVIDIYSTASQEYIGSMYIDNIKNNSMSDFRVTDEHLYAIVGNQLVQYKLTQPLKKHFKNGEAENRVSE</sequence>
<evidence type="ECO:0000256" key="5">
    <source>
        <dbReference type="SAM" id="Phobius"/>
    </source>
</evidence>
<comment type="subcellular location">
    <subcellularLocation>
        <location evidence="1">Membrane</location>
        <topology evidence="1">Multi-pass membrane protein</topology>
    </subcellularLocation>
</comment>
<dbReference type="OrthoDB" id="673785at2"/>
<feature type="transmembrane region" description="Helical" evidence="5">
    <location>
        <begin position="75"/>
        <end position="97"/>
    </location>
</feature>
<protein>
    <submittedName>
        <fullName evidence="7">Tellurium resistance protein TerC</fullName>
    </submittedName>
</protein>
<dbReference type="EMBL" id="LPUR01000016">
    <property type="protein sequence ID" value="KXH81607.1"/>
    <property type="molecule type" value="Genomic_DNA"/>
</dbReference>
<reference evidence="8" key="1">
    <citation type="submission" date="2015-12" db="EMBL/GenBank/DDBJ databases">
        <title>Genome sequence of a biocontrol rhizobacterium Chryseobacterium kwangjuense strain KJ1R5 isolated from pepper (Capsicum annuum L.).</title>
        <authorList>
            <person name="Jeong J.-J."/>
            <person name="Park H."/>
            <person name="Mannaa M."/>
            <person name="Sang M.K."/>
            <person name="Choi I.-G."/>
            <person name="Kim K.D."/>
        </authorList>
    </citation>
    <scope>NUCLEOTIDE SEQUENCE [LARGE SCALE GENOMIC DNA]</scope>
    <source>
        <strain evidence="8">KJ1R5</strain>
    </source>
</reference>
<dbReference type="AlphaFoldDB" id="A0A135W9P3"/>
<accession>A0A135W9P3</accession>
<name>A0A135W9P3_9FLAO</name>
<keyword evidence="3 5" id="KW-1133">Transmembrane helix</keyword>
<keyword evidence="4 5" id="KW-0472">Membrane</keyword>
<evidence type="ECO:0000259" key="6">
    <source>
        <dbReference type="Pfam" id="PF07291"/>
    </source>
</evidence>
<feature type="transmembrane region" description="Helical" evidence="5">
    <location>
        <begin position="50"/>
        <end position="68"/>
    </location>
</feature>
<dbReference type="GO" id="GO:0016020">
    <property type="term" value="C:membrane"/>
    <property type="evidence" value="ECO:0007669"/>
    <property type="project" value="UniProtKB-SubCell"/>
</dbReference>
<comment type="caution">
    <text evidence="7">The sequence shown here is derived from an EMBL/GenBank/DDBJ whole genome shotgun (WGS) entry which is preliminary data.</text>
</comment>
<dbReference type="RefSeq" id="WP_062652782.1">
    <property type="nucleotide sequence ID" value="NZ_LPUR01000016.1"/>
</dbReference>
<dbReference type="GO" id="GO:0030416">
    <property type="term" value="P:methylamine metabolic process"/>
    <property type="evidence" value="ECO:0007669"/>
    <property type="project" value="InterPro"/>
</dbReference>
<evidence type="ECO:0000256" key="2">
    <source>
        <dbReference type="ARBA" id="ARBA00022692"/>
    </source>
</evidence>
<keyword evidence="2 5" id="KW-0812">Transmembrane</keyword>